<accession>A0A0F9G4U2</accession>
<dbReference type="EMBL" id="LAZR01029878">
    <property type="protein sequence ID" value="KKL58282.1"/>
    <property type="molecule type" value="Genomic_DNA"/>
</dbReference>
<feature type="non-terminal residue" evidence="1">
    <location>
        <position position="1"/>
    </location>
</feature>
<organism evidence="1">
    <name type="scientific">marine sediment metagenome</name>
    <dbReference type="NCBI Taxonomy" id="412755"/>
    <lineage>
        <taxon>unclassified sequences</taxon>
        <taxon>metagenomes</taxon>
        <taxon>ecological metagenomes</taxon>
    </lineage>
</organism>
<name>A0A0F9G4U2_9ZZZZ</name>
<dbReference type="AlphaFoldDB" id="A0A0F9G4U2"/>
<evidence type="ECO:0000313" key="1">
    <source>
        <dbReference type="EMBL" id="KKL58282.1"/>
    </source>
</evidence>
<reference evidence="1" key="1">
    <citation type="journal article" date="2015" name="Nature">
        <title>Complex archaea that bridge the gap between prokaryotes and eukaryotes.</title>
        <authorList>
            <person name="Spang A."/>
            <person name="Saw J.H."/>
            <person name="Jorgensen S.L."/>
            <person name="Zaremba-Niedzwiedzka K."/>
            <person name="Martijn J."/>
            <person name="Lind A.E."/>
            <person name="van Eijk R."/>
            <person name="Schleper C."/>
            <person name="Guy L."/>
            <person name="Ettema T.J."/>
        </authorList>
    </citation>
    <scope>NUCLEOTIDE SEQUENCE</scope>
</reference>
<proteinExistence type="predicted"/>
<sequence>ICWDDCKHDAKSDMIGYDQIRNLEDAETGLR</sequence>
<protein>
    <submittedName>
        <fullName evidence="1">Uncharacterized protein</fullName>
    </submittedName>
</protein>
<gene>
    <name evidence="1" type="ORF">LCGC14_2226900</name>
</gene>
<comment type="caution">
    <text evidence="1">The sequence shown here is derived from an EMBL/GenBank/DDBJ whole genome shotgun (WGS) entry which is preliminary data.</text>
</comment>